<dbReference type="HAMAP" id="MF_00276">
    <property type="entry name" value="KdpC"/>
    <property type="match status" value="1"/>
</dbReference>
<gene>
    <name evidence="11" type="primary">kdpC</name>
    <name evidence="12" type="ORF">V5S96_00995</name>
</gene>
<evidence type="ECO:0000256" key="4">
    <source>
        <dbReference type="ARBA" id="ARBA00022692"/>
    </source>
</evidence>
<keyword evidence="9 11" id="KW-0406">Ion transport</keyword>
<dbReference type="PANTHER" id="PTHR30042">
    <property type="entry name" value="POTASSIUM-TRANSPORTING ATPASE C CHAIN"/>
    <property type="match status" value="1"/>
</dbReference>
<comment type="subcellular location">
    <subcellularLocation>
        <location evidence="11">Cell membrane</location>
        <topology evidence="11">Single-pass membrane protein</topology>
    </subcellularLocation>
</comment>
<keyword evidence="2 11" id="KW-1003">Cell membrane</keyword>
<keyword evidence="10 11" id="KW-0472">Membrane</keyword>
<dbReference type="RefSeq" id="WP_337889432.1">
    <property type="nucleotide sequence ID" value="NZ_JBAHVI010000002.1"/>
</dbReference>
<dbReference type="InterPro" id="IPR003820">
    <property type="entry name" value="KdpC"/>
</dbReference>
<evidence type="ECO:0000256" key="3">
    <source>
        <dbReference type="ARBA" id="ARBA00022538"/>
    </source>
</evidence>
<reference evidence="12 13" key="1">
    <citation type="submission" date="2024-02" db="EMBL/GenBank/DDBJ databases">
        <title>Whole genome sequencing and characterization of Corynebacterium isolated from the ocular surface of dry eye disease sufferers.</title>
        <authorList>
            <person name="Naqvi M."/>
        </authorList>
    </citation>
    <scope>NUCLEOTIDE SEQUENCE [LARGE SCALE GENOMIC DNA]</scope>
    <source>
        <strain evidence="12 13">PCRF</strain>
    </source>
</reference>
<keyword evidence="5 11" id="KW-0547">Nucleotide-binding</keyword>
<evidence type="ECO:0000256" key="11">
    <source>
        <dbReference type="HAMAP-Rule" id="MF_00276"/>
    </source>
</evidence>
<keyword evidence="6 11" id="KW-0067">ATP-binding</keyword>
<keyword evidence="7 11" id="KW-0630">Potassium</keyword>
<dbReference type="EMBL" id="JBAHVJ010000001">
    <property type="protein sequence ID" value="MEJ4098947.1"/>
    <property type="molecule type" value="Genomic_DNA"/>
</dbReference>
<comment type="function">
    <text evidence="11">Part of the high-affinity ATP-driven potassium transport (or Kdp) system, which catalyzes the hydrolysis of ATP coupled with the electrogenic transport of potassium into the cytoplasm. This subunit acts as a catalytic chaperone that increases the ATP-binding affinity of the ATP-hydrolyzing subunit KdpB by the formation of a transient KdpB/KdpC/ATP ternary complex.</text>
</comment>
<evidence type="ECO:0000256" key="2">
    <source>
        <dbReference type="ARBA" id="ARBA00022475"/>
    </source>
</evidence>
<keyword evidence="13" id="KW-1185">Reference proteome</keyword>
<dbReference type="Pfam" id="PF02669">
    <property type="entry name" value="KdpC"/>
    <property type="match status" value="1"/>
</dbReference>
<evidence type="ECO:0000256" key="1">
    <source>
        <dbReference type="ARBA" id="ARBA00022448"/>
    </source>
</evidence>
<organism evidence="12 13">
    <name type="scientific">Corynebacterium mastitidis</name>
    <dbReference type="NCBI Taxonomy" id="161890"/>
    <lineage>
        <taxon>Bacteria</taxon>
        <taxon>Bacillati</taxon>
        <taxon>Actinomycetota</taxon>
        <taxon>Actinomycetes</taxon>
        <taxon>Mycobacteriales</taxon>
        <taxon>Corynebacteriaceae</taxon>
        <taxon>Corynebacterium</taxon>
    </lineage>
</organism>
<comment type="subunit">
    <text evidence="11">The system is composed of three essential subunits: KdpA, KdpB and KdpC.</text>
</comment>
<evidence type="ECO:0000256" key="9">
    <source>
        <dbReference type="ARBA" id="ARBA00023065"/>
    </source>
</evidence>
<evidence type="ECO:0000256" key="10">
    <source>
        <dbReference type="ARBA" id="ARBA00023136"/>
    </source>
</evidence>
<evidence type="ECO:0000313" key="13">
    <source>
        <dbReference type="Proteomes" id="UP001359781"/>
    </source>
</evidence>
<dbReference type="PANTHER" id="PTHR30042:SF2">
    <property type="entry name" value="POTASSIUM-TRANSPORTING ATPASE KDPC SUBUNIT"/>
    <property type="match status" value="1"/>
</dbReference>
<evidence type="ECO:0000256" key="5">
    <source>
        <dbReference type="ARBA" id="ARBA00022741"/>
    </source>
</evidence>
<comment type="caution">
    <text evidence="12">The sequence shown here is derived from an EMBL/GenBank/DDBJ whole genome shotgun (WGS) entry which is preliminary data.</text>
</comment>
<evidence type="ECO:0000256" key="7">
    <source>
        <dbReference type="ARBA" id="ARBA00022958"/>
    </source>
</evidence>
<keyword evidence="8 11" id="KW-1133">Transmembrane helix</keyword>
<keyword evidence="4 11" id="KW-0812">Transmembrane</keyword>
<sequence length="204" mass="21426">MIPFSRVLRTLRAGAVALALFTALLGLCYPLALAGVGSAFFPRQAAGSLIEDASGRAVGSALLAQQPVPGEEADAWFYPRPSAGEGQASNASPSDPAYLALVEQRRREVSEREGIAPERVPAEALAASGSGLDPHISRAYAELQVPRVARRTGLPEEAVLHLVAQNTQPSALRGSLDEPPVNVTTLNAAVARYREAHDNPTTIG</sequence>
<accession>A0ABU8NY75</accession>
<protein>
    <recommendedName>
        <fullName evidence="11">Potassium-transporting ATPase KdpC subunit</fullName>
    </recommendedName>
    <alternativeName>
        <fullName evidence="11">ATP phosphohydrolase [potassium-transporting] C chain</fullName>
    </alternativeName>
    <alternativeName>
        <fullName evidence="11">Potassium-binding and translocating subunit C</fullName>
    </alternativeName>
    <alternativeName>
        <fullName evidence="11">Potassium-translocating ATPase C chain</fullName>
    </alternativeName>
</protein>
<proteinExistence type="inferred from homology"/>
<evidence type="ECO:0000313" key="12">
    <source>
        <dbReference type="EMBL" id="MEJ4098947.1"/>
    </source>
</evidence>
<name>A0ABU8NY75_9CORY</name>
<keyword evidence="1 11" id="KW-0813">Transport</keyword>
<keyword evidence="3 11" id="KW-0633">Potassium transport</keyword>
<dbReference type="Proteomes" id="UP001359781">
    <property type="component" value="Unassembled WGS sequence"/>
</dbReference>
<evidence type="ECO:0000256" key="8">
    <source>
        <dbReference type="ARBA" id="ARBA00022989"/>
    </source>
</evidence>
<comment type="similarity">
    <text evidence="11">Belongs to the KdpC family.</text>
</comment>
<evidence type="ECO:0000256" key="6">
    <source>
        <dbReference type="ARBA" id="ARBA00022840"/>
    </source>
</evidence>
<dbReference type="PIRSF" id="PIRSF001296">
    <property type="entry name" value="K_ATPase_KdpC"/>
    <property type="match status" value="1"/>
</dbReference>